<reference evidence="7" key="1">
    <citation type="submission" date="2023-12" db="EMBL/GenBank/DDBJ databases">
        <title>Genome assembly of Anisodus tanguticus.</title>
        <authorList>
            <person name="Wang Y.-J."/>
        </authorList>
    </citation>
    <scope>NUCLEOTIDE SEQUENCE</scope>
    <source>
        <strain evidence="7">KB-2021</strain>
        <tissue evidence="7">Leaf</tissue>
    </source>
</reference>
<dbReference type="PANTHER" id="PTHR21562:SF77">
    <property type="entry name" value="PECTIN ACETYLESTERASE"/>
    <property type="match status" value="1"/>
</dbReference>
<keyword evidence="5 6" id="KW-0961">Cell wall biogenesis/degradation</keyword>
<dbReference type="PANTHER" id="PTHR21562">
    <property type="entry name" value="NOTUM-RELATED"/>
    <property type="match status" value="1"/>
</dbReference>
<proteinExistence type="inferred from homology"/>
<evidence type="ECO:0000313" key="7">
    <source>
        <dbReference type="EMBL" id="KAK4359608.1"/>
    </source>
</evidence>
<dbReference type="GO" id="GO:0052793">
    <property type="term" value="F:pectin acetylesterase activity"/>
    <property type="evidence" value="ECO:0007669"/>
    <property type="project" value="TreeGrafter"/>
</dbReference>
<comment type="function">
    <text evidence="1 6">Hydrolyzes acetyl esters in homogalacturonan regions of pectin. In type I primary cell wall, galacturonic acid residues of pectin can be acetylated at the O-2 and O-3 positions. Decreasing the degree of acetylation of pectin gels in vitro alters their physical properties.</text>
</comment>
<keyword evidence="8" id="KW-1185">Reference proteome</keyword>
<comment type="caution">
    <text evidence="7">The sequence shown here is derived from an EMBL/GenBank/DDBJ whole genome shotgun (WGS) entry which is preliminary data.</text>
</comment>
<evidence type="ECO:0000256" key="4">
    <source>
        <dbReference type="ARBA" id="ARBA00022512"/>
    </source>
</evidence>
<dbReference type="Proteomes" id="UP001291623">
    <property type="component" value="Unassembled WGS sequence"/>
</dbReference>
<dbReference type="GO" id="GO:0071555">
    <property type="term" value="P:cell wall organization"/>
    <property type="evidence" value="ECO:0007669"/>
    <property type="project" value="UniProtKB-KW"/>
</dbReference>
<protein>
    <recommendedName>
        <fullName evidence="6">Pectin acetylesterase</fullName>
        <ecNumber evidence="6">3.1.1.-</ecNumber>
    </recommendedName>
</protein>
<keyword evidence="6" id="KW-0964">Secreted</keyword>
<evidence type="ECO:0000256" key="5">
    <source>
        <dbReference type="ARBA" id="ARBA00023316"/>
    </source>
</evidence>
<gene>
    <name evidence="7" type="ORF">RND71_021837</name>
</gene>
<organism evidence="7 8">
    <name type="scientific">Anisodus tanguticus</name>
    <dbReference type="NCBI Taxonomy" id="243964"/>
    <lineage>
        <taxon>Eukaryota</taxon>
        <taxon>Viridiplantae</taxon>
        <taxon>Streptophyta</taxon>
        <taxon>Embryophyta</taxon>
        <taxon>Tracheophyta</taxon>
        <taxon>Spermatophyta</taxon>
        <taxon>Magnoliopsida</taxon>
        <taxon>eudicotyledons</taxon>
        <taxon>Gunneridae</taxon>
        <taxon>Pentapetalae</taxon>
        <taxon>asterids</taxon>
        <taxon>lamiids</taxon>
        <taxon>Solanales</taxon>
        <taxon>Solanaceae</taxon>
        <taxon>Solanoideae</taxon>
        <taxon>Hyoscyameae</taxon>
        <taxon>Anisodus</taxon>
    </lineage>
</organism>
<name>A0AAE1RXA1_9SOLA</name>
<dbReference type="EC" id="3.1.1.-" evidence="6"/>
<dbReference type="InterPro" id="IPR029058">
    <property type="entry name" value="AB_hydrolase_fold"/>
</dbReference>
<evidence type="ECO:0000313" key="8">
    <source>
        <dbReference type="Proteomes" id="UP001291623"/>
    </source>
</evidence>
<dbReference type="AlphaFoldDB" id="A0AAE1RXA1"/>
<dbReference type="Pfam" id="PF03283">
    <property type="entry name" value="PAE"/>
    <property type="match status" value="2"/>
</dbReference>
<comment type="subcellular location">
    <subcellularLocation>
        <location evidence="2 6">Secreted</location>
        <location evidence="2 6">Cell wall</location>
    </subcellularLocation>
</comment>
<keyword evidence="4 6" id="KW-0134">Cell wall</keyword>
<accession>A0AAE1RXA1</accession>
<evidence type="ECO:0000256" key="1">
    <source>
        <dbReference type="ARBA" id="ARBA00003534"/>
    </source>
</evidence>
<evidence type="ECO:0000256" key="2">
    <source>
        <dbReference type="ARBA" id="ARBA00004191"/>
    </source>
</evidence>
<dbReference type="GO" id="GO:0009505">
    <property type="term" value="C:plant-type cell wall"/>
    <property type="evidence" value="ECO:0007669"/>
    <property type="project" value="TreeGrafter"/>
</dbReference>
<comment type="similarity">
    <text evidence="3 6">Belongs to the pectinacetylesterase family.</text>
</comment>
<dbReference type="SUPFAM" id="SSF53474">
    <property type="entry name" value="alpha/beta-Hydrolases"/>
    <property type="match status" value="1"/>
</dbReference>
<dbReference type="InterPro" id="IPR004963">
    <property type="entry name" value="PAE/NOTUM"/>
</dbReference>
<keyword evidence="6" id="KW-0378">Hydrolase</keyword>
<evidence type="ECO:0000256" key="6">
    <source>
        <dbReference type="RuleBase" id="RU363114"/>
    </source>
</evidence>
<evidence type="ECO:0000256" key="3">
    <source>
        <dbReference type="ARBA" id="ARBA00005784"/>
    </source>
</evidence>
<dbReference type="EMBL" id="JAVYJV010000011">
    <property type="protein sequence ID" value="KAK4359608.1"/>
    <property type="molecule type" value="Genomic_DNA"/>
</dbReference>
<sequence length="347" mass="39684">MLLQCFKVAALARQKHFGFRNSFRVAALHYGVAAPTVQMVMAKISLQLFCLIICSLAIIKAECAQDLDFYEVKKTIVKNARTILNQDLGKELKIEFYNWNKVLVKYCEGGAFTGDVEYVDHATNLHFRGARIFEAVIEDVLEKGLKNAKNAILAGCSAGGYPTMLYFDRFRSLLSNTPRVKCLVDAGYFIHSKNPKQAKGFEDIFNSLITLHVLTTVEPHLPDLIENGTLTASQKKTLREFRPEFLSTLPKSNNPQLRGVFIDSVNHHTSLLIRWSPENATVINNLSLPKAFADWYFDQKYWYVIDEHDLPIPKSLEHDKQVPQKQRRNGIRRIIFMQEVNVHIRNV</sequence>